<feature type="domain" description="3D" evidence="1">
    <location>
        <begin position="46"/>
        <end position="108"/>
    </location>
</feature>
<evidence type="ECO:0000313" key="3">
    <source>
        <dbReference type="Proteomes" id="UP000624703"/>
    </source>
</evidence>
<dbReference type="SUPFAM" id="SSF50685">
    <property type="entry name" value="Barwin-like endoglucanases"/>
    <property type="match status" value="1"/>
</dbReference>
<gene>
    <name evidence="2" type="ORF">JIN82_09275</name>
</gene>
<protein>
    <submittedName>
        <fullName evidence="2">3D domain-containing protein</fullName>
    </submittedName>
</protein>
<dbReference type="InterPro" id="IPR010611">
    <property type="entry name" value="3D_dom"/>
</dbReference>
<evidence type="ECO:0000313" key="2">
    <source>
        <dbReference type="EMBL" id="MBK1791340.1"/>
    </source>
</evidence>
<reference evidence="2" key="1">
    <citation type="submission" date="2021-01" db="EMBL/GenBank/DDBJ databases">
        <title>Modified the classification status of verrucomicrobia.</title>
        <authorList>
            <person name="Feng X."/>
        </authorList>
    </citation>
    <scope>NUCLEOTIDE SEQUENCE</scope>
    <source>
        <strain evidence="2">_KCTC 22039</strain>
    </source>
</reference>
<sequence>MPTYSSGKHDKRLVRMTAYSHYEADHIAYGKKSAAGSKLKFGENERSAAADWSVYPLGTRFQIKGSPYVYIVDDYGSALVGTNTIDIYKPSMGRMNQWGTKHEEIKILEWGSFEESERILRGRRGYKHCRKMHDGILHHLAQNEPTNKALNGRSL</sequence>
<dbReference type="GO" id="GO:0019867">
    <property type="term" value="C:outer membrane"/>
    <property type="evidence" value="ECO:0007669"/>
    <property type="project" value="InterPro"/>
</dbReference>
<dbReference type="GO" id="GO:0009254">
    <property type="term" value="P:peptidoglycan turnover"/>
    <property type="evidence" value="ECO:0007669"/>
    <property type="project" value="InterPro"/>
</dbReference>
<evidence type="ECO:0000259" key="1">
    <source>
        <dbReference type="Pfam" id="PF06725"/>
    </source>
</evidence>
<comment type="caution">
    <text evidence="2">The sequence shown here is derived from an EMBL/GenBank/DDBJ whole genome shotgun (WGS) entry which is preliminary data.</text>
</comment>
<dbReference type="AlphaFoldDB" id="A0A8J7SIA9"/>
<dbReference type="EMBL" id="JAENIM010000039">
    <property type="protein sequence ID" value="MBK1791340.1"/>
    <property type="molecule type" value="Genomic_DNA"/>
</dbReference>
<proteinExistence type="predicted"/>
<dbReference type="Gene3D" id="2.40.40.10">
    <property type="entry name" value="RlpA-like domain"/>
    <property type="match status" value="1"/>
</dbReference>
<dbReference type="Proteomes" id="UP000624703">
    <property type="component" value="Unassembled WGS sequence"/>
</dbReference>
<organism evidence="2 3">
    <name type="scientific">Persicirhabdus sediminis</name>
    <dbReference type="NCBI Taxonomy" id="454144"/>
    <lineage>
        <taxon>Bacteria</taxon>
        <taxon>Pseudomonadati</taxon>
        <taxon>Verrucomicrobiota</taxon>
        <taxon>Verrucomicrobiia</taxon>
        <taxon>Verrucomicrobiales</taxon>
        <taxon>Verrucomicrobiaceae</taxon>
        <taxon>Persicirhabdus</taxon>
    </lineage>
</organism>
<dbReference type="CDD" id="cd14667">
    <property type="entry name" value="3D_containing_proteins"/>
    <property type="match status" value="1"/>
</dbReference>
<accession>A0A8J7SIA9</accession>
<dbReference type="InterPro" id="IPR036908">
    <property type="entry name" value="RlpA-like_sf"/>
</dbReference>
<dbReference type="InterPro" id="IPR059180">
    <property type="entry name" value="3D_YorM"/>
</dbReference>
<dbReference type="Pfam" id="PF06725">
    <property type="entry name" value="3D"/>
    <property type="match status" value="1"/>
</dbReference>
<name>A0A8J7SIA9_9BACT</name>
<dbReference type="GO" id="GO:0004553">
    <property type="term" value="F:hydrolase activity, hydrolyzing O-glycosyl compounds"/>
    <property type="evidence" value="ECO:0007669"/>
    <property type="project" value="InterPro"/>
</dbReference>
<keyword evidence="3" id="KW-1185">Reference proteome</keyword>